<keyword evidence="2" id="KW-1185">Reference proteome</keyword>
<dbReference type="RefSeq" id="WP_236959104.1">
    <property type="nucleotide sequence ID" value="NZ_JAETXX010000005.1"/>
</dbReference>
<comment type="caution">
    <text evidence="1">The sequence shown here is derived from an EMBL/GenBank/DDBJ whole genome shotgun (WGS) entry which is preliminary data.</text>
</comment>
<dbReference type="Proteomes" id="UP000829517">
    <property type="component" value="Unassembled WGS sequence"/>
</dbReference>
<organism evidence="1 2">
    <name type="scientific">Joostella atrarenae</name>
    <dbReference type="NCBI Taxonomy" id="679257"/>
    <lineage>
        <taxon>Bacteria</taxon>
        <taxon>Pseudomonadati</taxon>
        <taxon>Bacteroidota</taxon>
        <taxon>Flavobacteriia</taxon>
        <taxon>Flavobacteriales</taxon>
        <taxon>Flavobacteriaceae</taxon>
        <taxon>Joostella</taxon>
    </lineage>
</organism>
<dbReference type="EMBL" id="JAETXX010000005">
    <property type="protein sequence ID" value="MCF8715138.1"/>
    <property type="molecule type" value="Genomic_DNA"/>
</dbReference>
<accession>A0ABS9J476</accession>
<evidence type="ECO:0000313" key="2">
    <source>
        <dbReference type="Proteomes" id="UP000829517"/>
    </source>
</evidence>
<protein>
    <recommendedName>
        <fullName evidence="3">Lipocalin-like domain-containing protein</fullName>
    </recommendedName>
</protein>
<proteinExistence type="predicted"/>
<reference evidence="1 2" key="1">
    <citation type="submission" date="2021-01" db="EMBL/GenBank/DDBJ databases">
        <title>Genome sequencing of Joostella atrarenae M1-2 (= KCTC 23194).</title>
        <authorList>
            <person name="Zakaria M.R."/>
            <person name="Lam M.Q."/>
            <person name="Chong C.S."/>
        </authorList>
    </citation>
    <scope>NUCLEOTIDE SEQUENCE [LARGE SCALE GENOMIC DNA]</scope>
    <source>
        <strain evidence="1 2">M1-2</strain>
    </source>
</reference>
<name>A0ABS9J476_9FLAO</name>
<evidence type="ECO:0008006" key="3">
    <source>
        <dbReference type="Google" id="ProtNLM"/>
    </source>
</evidence>
<sequence>MKTLLFPFVFLLAMIFLSGSPEKIIIKDSLQGTWELESRYSYDGNIVIDTIKNSDGYRQIKMYQNDKVMWTRFVPKDSVEWFGYGSYYITDNSLVERLEYGSESMMNIIDTMRVFTFKLEVAKNSFSQITLDGEGNPLFSENYKRLK</sequence>
<gene>
    <name evidence="1" type="ORF">JM658_09905</name>
</gene>
<evidence type="ECO:0000313" key="1">
    <source>
        <dbReference type="EMBL" id="MCF8715138.1"/>
    </source>
</evidence>